<name>A0A162RIA9_9CLOT</name>
<gene>
    <name evidence="2" type="ORF">CLMAG_44270</name>
</gene>
<dbReference type="EMBL" id="LWAE01000006">
    <property type="protein sequence ID" value="KZL89943.1"/>
    <property type="molecule type" value="Genomic_DNA"/>
</dbReference>
<evidence type="ECO:0000256" key="1">
    <source>
        <dbReference type="SAM" id="Phobius"/>
    </source>
</evidence>
<keyword evidence="1" id="KW-1133">Transmembrane helix</keyword>
<dbReference type="AlphaFoldDB" id="A0A162RIA9"/>
<keyword evidence="1" id="KW-0472">Membrane</keyword>
<proteinExistence type="predicted"/>
<feature type="transmembrane region" description="Helical" evidence="1">
    <location>
        <begin position="130"/>
        <end position="147"/>
    </location>
</feature>
<feature type="transmembrane region" description="Helical" evidence="1">
    <location>
        <begin position="47"/>
        <end position="70"/>
    </location>
</feature>
<evidence type="ECO:0000313" key="2">
    <source>
        <dbReference type="EMBL" id="KZL89943.1"/>
    </source>
</evidence>
<evidence type="ECO:0008006" key="4">
    <source>
        <dbReference type="Google" id="ProtNLM"/>
    </source>
</evidence>
<organism evidence="2 3">
    <name type="scientific">Clostridium magnum DSM 2767</name>
    <dbReference type="NCBI Taxonomy" id="1121326"/>
    <lineage>
        <taxon>Bacteria</taxon>
        <taxon>Bacillati</taxon>
        <taxon>Bacillota</taxon>
        <taxon>Clostridia</taxon>
        <taxon>Eubacteriales</taxon>
        <taxon>Clostridiaceae</taxon>
        <taxon>Clostridium</taxon>
    </lineage>
</organism>
<accession>A0A162RIA9</accession>
<protein>
    <recommendedName>
        <fullName evidence="4">DUF2975 domain-containing protein</fullName>
    </recommendedName>
</protein>
<dbReference type="InterPro" id="IPR021354">
    <property type="entry name" value="DUF2975"/>
</dbReference>
<comment type="caution">
    <text evidence="2">The sequence shown here is derived from an EMBL/GenBank/DDBJ whole genome shotgun (WGS) entry which is preliminary data.</text>
</comment>
<dbReference type="PATRIC" id="fig|1121326.3.peg.4489"/>
<dbReference type="RefSeq" id="WP_066627111.1">
    <property type="nucleotide sequence ID" value="NZ_FQXL01000055.1"/>
</dbReference>
<keyword evidence="1" id="KW-0812">Transmembrane</keyword>
<sequence>MINKLEQTKSSLKTFLNIIYYAGLVGLIFSICTYFAFPSFISVKPSALMLVFSVGAYCCVLAIVHQLIKINDTVICKTPFIIGNVKRMKKIAAYLFIISAYVFIKDWLRFKAHIFSYTFDSSGLNTDAECLIFVLLGLFVLIVAKIFKTSIEIKNENDLTI</sequence>
<reference evidence="2 3" key="1">
    <citation type="submission" date="2016-04" db="EMBL/GenBank/DDBJ databases">
        <title>Genome sequence of Clostridium magnum DSM 2767.</title>
        <authorList>
            <person name="Poehlein A."/>
            <person name="Uhlig R."/>
            <person name="Fischer R."/>
            <person name="Bahl H."/>
            <person name="Daniel R."/>
        </authorList>
    </citation>
    <scope>NUCLEOTIDE SEQUENCE [LARGE SCALE GENOMIC DNA]</scope>
    <source>
        <strain evidence="2 3">DSM 2767</strain>
    </source>
</reference>
<evidence type="ECO:0000313" key="3">
    <source>
        <dbReference type="Proteomes" id="UP000076603"/>
    </source>
</evidence>
<keyword evidence="3" id="KW-1185">Reference proteome</keyword>
<feature type="transmembrane region" description="Helical" evidence="1">
    <location>
        <begin position="20"/>
        <end position="41"/>
    </location>
</feature>
<dbReference type="Pfam" id="PF11188">
    <property type="entry name" value="DUF2975"/>
    <property type="match status" value="1"/>
</dbReference>
<dbReference type="Proteomes" id="UP000076603">
    <property type="component" value="Unassembled WGS sequence"/>
</dbReference>
<feature type="transmembrane region" description="Helical" evidence="1">
    <location>
        <begin position="91"/>
        <end position="110"/>
    </location>
</feature>
<dbReference type="OrthoDB" id="1936832at2"/>